<feature type="compositionally biased region" description="Pro residues" evidence="1">
    <location>
        <begin position="470"/>
        <end position="488"/>
    </location>
</feature>
<dbReference type="PROSITE" id="PS50835">
    <property type="entry name" value="IG_LIKE"/>
    <property type="match status" value="1"/>
</dbReference>
<dbReference type="InterPro" id="IPR007110">
    <property type="entry name" value="Ig-like_dom"/>
</dbReference>
<dbReference type="InterPro" id="IPR043708">
    <property type="entry name" value="DUF5648"/>
</dbReference>
<protein>
    <recommendedName>
        <fullName evidence="2">Ig-like domain-containing protein</fullName>
    </recommendedName>
</protein>
<name>A0A4P2QEC1_SORCE</name>
<feature type="region of interest" description="Disordered" evidence="1">
    <location>
        <begin position="464"/>
        <end position="488"/>
    </location>
</feature>
<dbReference type="Pfam" id="PF18885">
    <property type="entry name" value="DUF5648"/>
    <property type="match status" value="1"/>
</dbReference>
<accession>A0A4P2QEC1</accession>
<proteinExistence type="predicted"/>
<evidence type="ECO:0000313" key="4">
    <source>
        <dbReference type="Proteomes" id="UP000295497"/>
    </source>
</evidence>
<evidence type="ECO:0000259" key="2">
    <source>
        <dbReference type="PROSITE" id="PS50835"/>
    </source>
</evidence>
<dbReference type="SUPFAM" id="SSF51445">
    <property type="entry name" value="(Trans)glycosidases"/>
    <property type="match status" value="1"/>
</dbReference>
<dbReference type="Gene3D" id="3.20.20.80">
    <property type="entry name" value="Glycosidases"/>
    <property type="match status" value="1"/>
</dbReference>
<dbReference type="InterPro" id="IPR017853">
    <property type="entry name" value="GH"/>
</dbReference>
<dbReference type="AlphaFoldDB" id="A0A4P2QEC1"/>
<dbReference type="Proteomes" id="UP000295497">
    <property type="component" value="Chromosome"/>
</dbReference>
<reference evidence="3 4" key="1">
    <citation type="submission" date="2015-09" db="EMBL/GenBank/DDBJ databases">
        <title>Sorangium comparison.</title>
        <authorList>
            <person name="Zaburannyi N."/>
            <person name="Bunk B."/>
            <person name="Overmann J."/>
            <person name="Mueller R."/>
        </authorList>
    </citation>
    <scope>NUCLEOTIDE SEQUENCE [LARGE SCALE GENOMIC DNA]</scope>
    <source>
        <strain evidence="3 4">So ce836</strain>
    </source>
</reference>
<evidence type="ECO:0000256" key="1">
    <source>
        <dbReference type="SAM" id="MobiDB-lite"/>
    </source>
</evidence>
<feature type="domain" description="Ig-like" evidence="2">
    <location>
        <begin position="507"/>
        <end position="582"/>
    </location>
</feature>
<sequence>MGRENVSERSLTDSWVGRAGRWITMAVGLLLATTSCSDHIVEELSDEEIDAIEDALSAEAGQYAFGLGDGHIETKKDEVTQKKIRQLATVWKQMAPEGTSPPHWQELKNRWSEDNDGDGDNEWSLRSLRTIFYVSSDHKKANRKFLNEWIESVKTEKLDPYITLSARPLDSKKPVSPGKFGEEFEKLLHEFSARTSDPKVLRWGIINEPDLELPVEDQNLEKWAKTAVKYFVESSKVLRKCKRERICSNEVMLVAGEFGRGNKAYWNHYAKAMQTAVHQEKGGPKRFPRIWSLHPYRDIIEGNIHITKEFVGFLEKWETEEDLPNHTLRAWITESGTLLHSKRGCTNINNDPRAQYRGANTVFKMNGGPSSKKLANRVDRIYWWGFQQSAWPPDNKDDKGEELEGHVWDSALVDYHGFKRPSYCALANPGKSYRDPSVQACMNLHPAPGELRVELAAAQCREDRDLTSVDPPPSPEDPPPSPEDPPSIPVYRWVNGIAGDHFYTNDPAGELAPATGYTYEGIVFSTFTCDTPGTSPFFRWWSDGAKDHFYTADPSDGPAFFGYVREGNIGCIASSQSGRSVPLHRWWDPVLTDHFYTVDPNGEIAPLLGYQYEQIAGYVLPPK</sequence>
<dbReference type="EMBL" id="CP012672">
    <property type="protein sequence ID" value="AUX28164.1"/>
    <property type="molecule type" value="Genomic_DNA"/>
</dbReference>
<gene>
    <name evidence="3" type="ORF">SOCE836_002320</name>
</gene>
<organism evidence="3 4">
    <name type="scientific">Sorangium cellulosum</name>
    <name type="common">Polyangium cellulosum</name>
    <dbReference type="NCBI Taxonomy" id="56"/>
    <lineage>
        <taxon>Bacteria</taxon>
        <taxon>Pseudomonadati</taxon>
        <taxon>Myxococcota</taxon>
        <taxon>Polyangia</taxon>
        <taxon>Polyangiales</taxon>
        <taxon>Polyangiaceae</taxon>
        <taxon>Sorangium</taxon>
    </lineage>
</organism>
<evidence type="ECO:0000313" key="3">
    <source>
        <dbReference type="EMBL" id="AUX28164.1"/>
    </source>
</evidence>